<evidence type="ECO:0000313" key="3">
    <source>
        <dbReference type="Proteomes" id="UP001501358"/>
    </source>
</evidence>
<gene>
    <name evidence="2" type="ORF">GCM10010406_55800</name>
</gene>
<sequence length="110" mass="11211">MAKRLMFVAGAAVGYVFGTRAGREQYDKLCKLAQRVAGNPAVQNAAHSAADNSRAAAVKAADTVVDRAGNRLPGSVTDKVRALRDKAAPHDDWGTGTGNGAGTSTGTGTP</sequence>
<reference evidence="2 3" key="1">
    <citation type="journal article" date="2019" name="Int. J. Syst. Evol. Microbiol.">
        <title>The Global Catalogue of Microorganisms (GCM) 10K type strain sequencing project: providing services to taxonomists for standard genome sequencing and annotation.</title>
        <authorList>
            <consortium name="The Broad Institute Genomics Platform"/>
            <consortium name="The Broad Institute Genome Sequencing Center for Infectious Disease"/>
            <person name="Wu L."/>
            <person name="Ma J."/>
        </authorList>
    </citation>
    <scope>NUCLEOTIDE SEQUENCE [LARGE SCALE GENOMIC DNA]</scope>
    <source>
        <strain evidence="2 3">JCM 6307</strain>
    </source>
</reference>
<feature type="compositionally biased region" description="Basic and acidic residues" evidence="1">
    <location>
        <begin position="78"/>
        <end position="93"/>
    </location>
</feature>
<comment type="caution">
    <text evidence="2">The sequence shown here is derived from an EMBL/GenBank/DDBJ whole genome shotgun (WGS) entry which is preliminary data.</text>
</comment>
<name>A0ABN3N4A7_9ACTN</name>
<protein>
    <submittedName>
        <fullName evidence="2">YtxH domain-containing protein</fullName>
    </submittedName>
</protein>
<feature type="region of interest" description="Disordered" evidence="1">
    <location>
        <begin position="69"/>
        <end position="110"/>
    </location>
</feature>
<evidence type="ECO:0000313" key="2">
    <source>
        <dbReference type="EMBL" id="GAA2512744.1"/>
    </source>
</evidence>
<dbReference type="RefSeq" id="WP_344386284.1">
    <property type="nucleotide sequence ID" value="NZ_BAAATA010000071.1"/>
</dbReference>
<dbReference type="Proteomes" id="UP001501358">
    <property type="component" value="Unassembled WGS sequence"/>
</dbReference>
<keyword evidence="3" id="KW-1185">Reference proteome</keyword>
<dbReference type="EMBL" id="BAAATA010000071">
    <property type="protein sequence ID" value="GAA2512744.1"/>
    <property type="molecule type" value="Genomic_DNA"/>
</dbReference>
<evidence type="ECO:0000256" key="1">
    <source>
        <dbReference type="SAM" id="MobiDB-lite"/>
    </source>
</evidence>
<organism evidence="2 3">
    <name type="scientific">Streptomyces thermolineatus</name>
    <dbReference type="NCBI Taxonomy" id="44033"/>
    <lineage>
        <taxon>Bacteria</taxon>
        <taxon>Bacillati</taxon>
        <taxon>Actinomycetota</taxon>
        <taxon>Actinomycetes</taxon>
        <taxon>Kitasatosporales</taxon>
        <taxon>Streptomycetaceae</taxon>
        <taxon>Streptomyces</taxon>
    </lineage>
</organism>
<proteinExistence type="predicted"/>
<feature type="compositionally biased region" description="Gly residues" evidence="1">
    <location>
        <begin position="95"/>
        <end position="110"/>
    </location>
</feature>
<accession>A0ABN3N4A7</accession>